<accession>A0A849C6A4</accession>
<dbReference type="Gene3D" id="3.40.630.10">
    <property type="entry name" value="Zn peptidases"/>
    <property type="match status" value="1"/>
</dbReference>
<evidence type="ECO:0000256" key="9">
    <source>
        <dbReference type="SAM" id="MobiDB-lite"/>
    </source>
</evidence>
<feature type="transmembrane region" description="Helical" evidence="10">
    <location>
        <begin position="440"/>
        <end position="457"/>
    </location>
</feature>
<feature type="transmembrane region" description="Helical" evidence="10">
    <location>
        <begin position="463"/>
        <end position="482"/>
    </location>
</feature>
<dbReference type="SUPFAM" id="SSF81665">
    <property type="entry name" value="Calcium ATPase, transmembrane domain M"/>
    <property type="match status" value="1"/>
</dbReference>
<dbReference type="RefSeq" id="WP_169815120.1">
    <property type="nucleotide sequence ID" value="NZ_JABELX010000013.1"/>
</dbReference>
<evidence type="ECO:0000256" key="8">
    <source>
        <dbReference type="ARBA" id="ARBA00031512"/>
    </source>
</evidence>
<evidence type="ECO:0000256" key="6">
    <source>
        <dbReference type="ARBA" id="ARBA00022989"/>
    </source>
</evidence>
<evidence type="ECO:0000256" key="10">
    <source>
        <dbReference type="SAM" id="Phobius"/>
    </source>
</evidence>
<dbReference type="Proteomes" id="UP000586827">
    <property type="component" value="Unassembled WGS sequence"/>
</dbReference>
<evidence type="ECO:0000256" key="3">
    <source>
        <dbReference type="ARBA" id="ARBA00010918"/>
    </source>
</evidence>
<keyword evidence="6 10" id="KW-1133">Transmembrane helix</keyword>
<dbReference type="Pfam" id="PF04389">
    <property type="entry name" value="Peptidase_M28"/>
    <property type="match status" value="1"/>
</dbReference>
<dbReference type="GO" id="GO:0008235">
    <property type="term" value="F:metalloexopeptidase activity"/>
    <property type="evidence" value="ECO:0007669"/>
    <property type="project" value="InterPro"/>
</dbReference>
<feature type="region of interest" description="Disordered" evidence="9">
    <location>
        <begin position="625"/>
        <end position="645"/>
    </location>
</feature>
<feature type="domain" description="Peptidase M28" evidence="11">
    <location>
        <begin position="109"/>
        <end position="299"/>
    </location>
</feature>
<comment type="subcellular location">
    <subcellularLocation>
        <location evidence="2">Vacuole membrane</location>
        <topology evidence="2">Multi-pass membrane protein</topology>
    </subcellularLocation>
</comment>
<dbReference type="GO" id="GO:0006508">
    <property type="term" value="P:proteolysis"/>
    <property type="evidence" value="ECO:0007669"/>
    <property type="project" value="InterPro"/>
</dbReference>
<keyword evidence="12" id="KW-0378">Hydrolase</keyword>
<dbReference type="InterPro" id="IPR007484">
    <property type="entry name" value="Peptidase_M28"/>
</dbReference>
<sequence length="753" mass="80252">MRSASRFSGLFAFLFLVAVAAAVAWEGQPSGYRTADAPADVFSAERAMRTIEEIAQQPHPPGTPEHARVREYLADELRKLGLQTEIQEGIGRWPTTFEREGLALGQVFNIVASKPGTASTGTVYLTAHYDSVPSGPGANDDGAGIAAILEAVRALGAAPDSALRNDLVVLLTDGEENGLLGAEAFVAAGQDGKRTGVVINHEARGASGPVLLWRITHPDGHLIDAVAAAPHPNTDSLSTALGGAQTSSNTDFVSFEPGGLQVLDWAFAGSSAYYHNRLDDPAHVNPATVQQMGDNTLALAREYGDTDLATLSGGSDRSYFQLPFGILIVLPIWVIIALAVVSVALLAWVAWTVRRNGETKLRKIFAAGATFLLAVPVAMGAVYLLWEALQFIRPEYRTLEYVDPYRPESYYAAVLMLSATVLAVWWLLARRLFDTTASAVGLLGAVTVVGVACTVLVPSGAQMLIVPLFAAAIGFAVTFVVPQPWRLPTLTLFLIPAAIFLGGASWAVLQTGVSASPFMVAPLVVLLGGLVTVTLVRTWPPRRSWLIPTTTLTLTIALSALGLFVDRFDAEHPLPSQLLYAFDADGNEARWLSQREPNRWTDEFVDAAAPGAQFAELWPNAVASGPAPTSALPPPTAEIVSDTTDSGQRTVTLRVKSARDGIRLDLRFDSAVEALRVGGREVTPVPAQGFQFFAPPAEGLDVELVAPAGPVSLRLIDYTWLTDSGLDFFGAPPADIYLRENSTAAVFVAVRGL</sequence>
<dbReference type="GO" id="GO:0005774">
    <property type="term" value="C:vacuolar membrane"/>
    <property type="evidence" value="ECO:0007669"/>
    <property type="project" value="UniProtKB-SubCell"/>
</dbReference>
<organism evidence="12 13">
    <name type="scientific">Nocardia uniformis</name>
    <dbReference type="NCBI Taxonomy" id="53432"/>
    <lineage>
        <taxon>Bacteria</taxon>
        <taxon>Bacillati</taxon>
        <taxon>Actinomycetota</taxon>
        <taxon>Actinomycetes</taxon>
        <taxon>Mycobacteriales</taxon>
        <taxon>Nocardiaceae</taxon>
        <taxon>Nocardia</taxon>
    </lineage>
</organism>
<dbReference type="PANTHER" id="PTHR12147">
    <property type="entry name" value="METALLOPEPTIDASE M28 FAMILY MEMBER"/>
    <property type="match status" value="1"/>
</dbReference>
<evidence type="ECO:0000259" key="11">
    <source>
        <dbReference type="Pfam" id="PF04389"/>
    </source>
</evidence>
<proteinExistence type="inferred from homology"/>
<protein>
    <recommendedName>
        <fullName evidence="4">Vacuolar membrane protease</fullName>
    </recommendedName>
    <alternativeName>
        <fullName evidence="8">FXNA-related family protease 1</fullName>
    </alternativeName>
</protein>
<evidence type="ECO:0000313" key="13">
    <source>
        <dbReference type="Proteomes" id="UP000586827"/>
    </source>
</evidence>
<name>A0A849C6A4_9NOCA</name>
<dbReference type="SUPFAM" id="SSF53187">
    <property type="entry name" value="Zn-dependent exopeptidases"/>
    <property type="match status" value="1"/>
</dbReference>
<feature type="transmembrane region" description="Helical" evidence="10">
    <location>
        <begin position="324"/>
        <end position="352"/>
    </location>
</feature>
<evidence type="ECO:0000256" key="2">
    <source>
        <dbReference type="ARBA" id="ARBA00004128"/>
    </source>
</evidence>
<feature type="transmembrane region" description="Helical" evidence="10">
    <location>
        <begin position="409"/>
        <end position="428"/>
    </location>
</feature>
<evidence type="ECO:0000256" key="4">
    <source>
        <dbReference type="ARBA" id="ARBA00017435"/>
    </source>
</evidence>
<comment type="caution">
    <text evidence="12">The sequence shown here is derived from an EMBL/GenBank/DDBJ whole genome shotgun (WGS) entry which is preliminary data.</text>
</comment>
<dbReference type="InterPro" id="IPR023298">
    <property type="entry name" value="ATPase_P-typ_TM_dom_sf"/>
</dbReference>
<keyword evidence="13" id="KW-1185">Reference proteome</keyword>
<comment type="function">
    <text evidence="1">May be involved in vacuolar sorting and osmoregulation.</text>
</comment>
<evidence type="ECO:0000313" key="12">
    <source>
        <dbReference type="EMBL" id="NNH74263.1"/>
    </source>
</evidence>
<feature type="transmembrane region" description="Helical" evidence="10">
    <location>
        <begin position="364"/>
        <end position="386"/>
    </location>
</feature>
<feature type="transmembrane region" description="Helical" evidence="10">
    <location>
        <begin position="545"/>
        <end position="565"/>
    </location>
</feature>
<dbReference type="PANTHER" id="PTHR12147:SF58">
    <property type="entry name" value="VACUOLAR MEMBRANE PROTEASE"/>
    <property type="match status" value="1"/>
</dbReference>
<dbReference type="EMBL" id="JABELX010000013">
    <property type="protein sequence ID" value="NNH74263.1"/>
    <property type="molecule type" value="Genomic_DNA"/>
</dbReference>
<evidence type="ECO:0000256" key="5">
    <source>
        <dbReference type="ARBA" id="ARBA00022554"/>
    </source>
</evidence>
<keyword evidence="10" id="KW-0812">Transmembrane</keyword>
<reference evidence="12 13" key="1">
    <citation type="submission" date="2020-05" db="EMBL/GenBank/DDBJ databases">
        <title>MicrobeNet Type strains.</title>
        <authorList>
            <person name="Nicholson A.C."/>
        </authorList>
    </citation>
    <scope>NUCLEOTIDE SEQUENCE [LARGE SCALE GENOMIC DNA]</scope>
    <source>
        <strain evidence="12 13">JCM 3224</strain>
    </source>
</reference>
<evidence type="ECO:0000256" key="1">
    <source>
        <dbReference type="ARBA" id="ARBA00003273"/>
    </source>
</evidence>
<feature type="transmembrane region" description="Helical" evidence="10">
    <location>
        <begin position="515"/>
        <end position="536"/>
    </location>
</feature>
<keyword evidence="10" id="KW-0472">Membrane</keyword>
<gene>
    <name evidence="12" type="ORF">HLB23_31170</name>
</gene>
<keyword evidence="5" id="KW-0926">Vacuole</keyword>
<evidence type="ECO:0000256" key="7">
    <source>
        <dbReference type="ARBA" id="ARBA00023180"/>
    </source>
</evidence>
<dbReference type="AlphaFoldDB" id="A0A849C6A4"/>
<dbReference type="InterPro" id="IPR045175">
    <property type="entry name" value="M28_fam"/>
</dbReference>
<comment type="similarity">
    <text evidence="3">Belongs to the peptidase M28 family.</text>
</comment>
<keyword evidence="7" id="KW-0325">Glycoprotein</keyword>
<feature type="transmembrane region" description="Helical" evidence="10">
    <location>
        <begin position="489"/>
        <end position="509"/>
    </location>
</feature>